<feature type="transmembrane region" description="Helical" evidence="6">
    <location>
        <begin position="65"/>
        <end position="88"/>
    </location>
</feature>
<feature type="transmembrane region" description="Helical" evidence="6">
    <location>
        <begin position="223"/>
        <end position="243"/>
    </location>
</feature>
<name>A0A0D7BLS1_9AGAR</name>
<evidence type="ECO:0000259" key="7">
    <source>
        <dbReference type="PROSITE" id="PS50850"/>
    </source>
</evidence>
<feature type="transmembrane region" description="Helical" evidence="6">
    <location>
        <begin position="192"/>
        <end position="211"/>
    </location>
</feature>
<dbReference type="Pfam" id="PF07690">
    <property type="entry name" value="MFS_1"/>
    <property type="match status" value="1"/>
</dbReference>
<dbReference type="OrthoDB" id="5376138at2759"/>
<reference evidence="8 9" key="1">
    <citation type="journal article" date="2015" name="Fungal Genet. Biol.">
        <title>Evolution of novel wood decay mechanisms in Agaricales revealed by the genome sequences of Fistulina hepatica and Cylindrobasidium torrendii.</title>
        <authorList>
            <person name="Floudas D."/>
            <person name="Held B.W."/>
            <person name="Riley R."/>
            <person name="Nagy L.G."/>
            <person name="Koehler G."/>
            <person name="Ransdell A.S."/>
            <person name="Younus H."/>
            <person name="Chow J."/>
            <person name="Chiniquy J."/>
            <person name="Lipzen A."/>
            <person name="Tritt A."/>
            <person name="Sun H."/>
            <person name="Haridas S."/>
            <person name="LaButti K."/>
            <person name="Ohm R.A."/>
            <person name="Kues U."/>
            <person name="Blanchette R.A."/>
            <person name="Grigoriev I.V."/>
            <person name="Minto R.E."/>
            <person name="Hibbett D.S."/>
        </authorList>
    </citation>
    <scope>NUCLEOTIDE SEQUENCE [LARGE SCALE GENOMIC DNA]</scope>
    <source>
        <strain evidence="8 9">FP15055 ss-10</strain>
    </source>
</reference>
<evidence type="ECO:0000256" key="5">
    <source>
        <dbReference type="SAM" id="MobiDB-lite"/>
    </source>
</evidence>
<dbReference type="InterPro" id="IPR036259">
    <property type="entry name" value="MFS_trans_sf"/>
</dbReference>
<feature type="transmembrane region" description="Helical" evidence="6">
    <location>
        <begin position="291"/>
        <end position="313"/>
    </location>
</feature>
<feature type="transmembrane region" description="Helical" evidence="6">
    <location>
        <begin position="100"/>
        <end position="121"/>
    </location>
</feature>
<accession>A0A0D7BLS1</accession>
<keyword evidence="2 6" id="KW-0812">Transmembrane</keyword>
<evidence type="ECO:0000256" key="3">
    <source>
        <dbReference type="ARBA" id="ARBA00022989"/>
    </source>
</evidence>
<dbReference type="STRING" id="1314674.A0A0D7BLS1"/>
<dbReference type="PROSITE" id="PS50850">
    <property type="entry name" value="MFS"/>
    <property type="match status" value="1"/>
</dbReference>
<dbReference type="Gene3D" id="1.20.1250.20">
    <property type="entry name" value="MFS general substrate transporter like domains"/>
    <property type="match status" value="1"/>
</dbReference>
<feature type="transmembrane region" description="Helical" evidence="6">
    <location>
        <begin position="158"/>
        <end position="180"/>
    </location>
</feature>
<dbReference type="GO" id="GO:0022857">
    <property type="term" value="F:transmembrane transporter activity"/>
    <property type="evidence" value="ECO:0007669"/>
    <property type="project" value="InterPro"/>
</dbReference>
<feature type="domain" description="Major facilitator superfamily (MFS) profile" evidence="7">
    <location>
        <begin position="67"/>
        <end position="494"/>
    </location>
</feature>
<organism evidence="8 9">
    <name type="scientific">Cylindrobasidium torrendii FP15055 ss-10</name>
    <dbReference type="NCBI Taxonomy" id="1314674"/>
    <lineage>
        <taxon>Eukaryota</taxon>
        <taxon>Fungi</taxon>
        <taxon>Dikarya</taxon>
        <taxon>Basidiomycota</taxon>
        <taxon>Agaricomycotina</taxon>
        <taxon>Agaricomycetes</taxon>
        <taxon>Agaricomycetidae</taxon>
        <taxon>Agaricales</taxon>
        <taxon>Marasmiineae</taxon>
        <taxon>Physalacriaceae</taxon>
        <taxon>Cylindrobasidium</taxon>
    </lineage>
</organism>
<dbReference type="PANTHER" id="PTHR23502:SF134">
    <property type="entry name" value="MAJOR FACILITATOR SUPERFAMILY (MFS) PROFILE DOMAIN-CONTAINING PROTEIN-RELATED"/>
    <property type="match status" value="1"/>
</dbReference>
<dbReference type="CDD" id="cd17323">
    <property type="entry name" value="MFS_Tpo1_MDR_like"/>
    <property type="match status" value="1"/>
</dbReference>
<evidence type="ECO:0000256" key="2">
    <source>
        <dbReference type="ARBA" id="ARBA00022692"/>
    </source>
</evidence>
<dbReference type="AlphaFoldDB" id="A0A0D7BLS1"/>
<keyword evidence="4 6" id="KW-0472">Membrane</keyword>
<evidence type="ECO:0000256" key="6">
    <source>
        <dbReference type="SAM" id="Phobius"/>
    </source>
</evidence>
<dbReference type="Proteomes" id="UP000054007">
    <property type="component" value="Unassembled WGS sequence"/>
</dbReference>
<feature type="transmembrane region" description="Helical" evidence="6">
    <location>
        <begin position="374"/>
        <end position="393"/>
    </location>
</feature>
<sequence>MGEERPANPHTPNSPGESSGRVLGEKDLVESKAFGASIAVEKPIYVEFEDNDSRDPRNFSSRRKWAITIHASASTLLAASTAGAYTMGAQSMCAELSCTHFQATIGISMYTLGFGVVPLVTASLSEEFGRQPLYYISAGGFLAMFILIALAPNIQAVLLGRFLQGAFGSTWATMVAGSISDIWSPEHRGKPMAIFSVASLGGTGFGILYAGWIEMNSHLRWKWIEWIQMILTATYIVFLPIIMRETRTSIILRNMARKRRKETGSLRYKARIEDEGVHMKQLIWISVTRPVVLLITEPLVTSFSLWIAFAWGVTYALLESIPLVFQNLHHFNTGQTGSVFITIFIGCVAGYFLNGYQEKLYQHNYALRGPEARLYGACFAAISLPVGMFIYAWTSFSFVHWIAPVIGIFVLILSTYIIFVAVFTYLADSYGPYASSALAGQSMCRNLAAMAFPLFTTPMFTKLGYQWAGTLFACIATLMIPIPYVLFRYGPSIRSHSKFSRKVIENTDT</sequence>
<protein>
    <submittedName>
        <fullName evidence="8">MFS general substrate transporter</fullName>
    </submittedName>
</protein>
<keyword evidence="9" id="KW-1185">Reference proteome</keyword>
<evidence type="ECO:0000313" key="8">
    <source>
        <dbReference type="EMBL" id="KIY71160.1"/>
    </source>
</evidence>
<evidence type="ECO:0000256" key="4">
    <source>
        <dbReference type="ARBA" id="ARBA00023136"/>
    </source>
</evidence>
<dbReference type="SUPFAM" id="SSF103473">
    <property type="entry name" value="MFS general substrate transporter"/>
    <property type="match status" value="1"/>
</dbReference>
<feature type="transmembrane region" description="Helical" evidence="6">
    <location>
        <begin position="133"/>
        <end position="152"/>
    </location>
</feature>
<dbReference type="FunFam" id="1.20.1250.20:FF:000082">
    <property type="entry name" value="MFS multidrug transporter, putative"/>
    <property type="match status" value="1"/>
</dbReference>
<feature type="transmembrane region" description="Helical" evidence="6">
    <location>
        <begin position="433"/>
        <end position="455"/>
    </location>
</feature>
<dbReference type="InterPro" id="IPR011701">
    <property type="entry name" value="MFS"/>
</dbReference>
<comment type="subcellular location">
    <subcellularLocation>
        <location evidence="1">Membrane</location>
        <topology evidence="1">Multi-pass membrane protein</topology>
    </subcellularLocation>
</comment>
<gene>
    <name evidence="8" type="ORF">CYLTODRAFT_419164</name>
</gene>
<dbReference type="EMBL" id="KN880458">
    <property type="protein sequence ID" value="KIY71160.1"/>
    <property type="molecule type" value="Genomic_DNA"/>
</dbReference>
<evidence type="ECO:0000256" key="1">
    <source>
        <dbReference type="ARBA" id="ARBA00004141"/>
    </source>
</evidence>
<dbReference type="InterPro" id="IPR020846">
    <property type="entry name" value="MFS_dom"/>
</dbReference>
<feature type="transmembrane region" description="Helical" evidence="6">
    <location>
        <begin position="399"/>
        <end position="426"/>
    </location>
</feature>
<feature type="transmembrane region" description="Helical" evidence="6">
    <location>
        <begin position="467"/>
        <end position="487"/>
    </location>
</feature>
<proteinExistence type="predicted"/>
<feature type="region of interest" description="Disordered" evidence="5">
    <location>
        <begin position="1"/>
        <end position="24"/>
    </location>
</feature>
<dbReference type="GO" id="GO:0005886">
    <property type="term" value="C:plasma membrane"/>
    <property type="evidence" value="ECO:0007669"/>
    <property type="project" value="TreeGrafter"/>
</dbReference>
<evidence type="ECO:0000313" key="9">
    <source>
        <dbReference type="Proteomes" id="UP000054007"/>
    </source>
</evidence>
<feature type="transmembrane region" description="Helical" evidence="6">
    <location>
        <begin position="333"/>
        <end position="353"/>
    </location>
</feature>
<keyword evidence="3 6" id="KW-1133">Transmembrane helix</keyword>
<dbReference type="PANTHER" id="PTHR23502">
    <property type="entry name" value="MAJOR FACILITATOR SUPERFAMILY"/>
    <property type="match status" value="1"/>
</dbReference>